<dbReference type="STRING" id="927083.DB32_008682"/>
<accession>A0A0F6WAI9</accession>
<feature type="transmembrane region" description="Helical" evidence="2">
    <location>
        <begin position="66"/>
        <end position="84"/>
    </location>
</feature>
<dbReference type="Proteomes" id="UP000034883">
    <property type="component" value="Chromosome"/>
</dbReference>
<organism evidence="3 4">
    <name type="scientific">Sandaracinus amylolyticus</name>
    <dbReference type="NCBI Taxonomy" id="927083"/>
    <lineage>
        <taxon>Bacteria</taxon>
        <taxon>Pseudomonadati</taxon>
        <taxon>Myxococcota</taxon>
        <taxon>Polyangia</taxon>
        <taxon>Polyangiales</taxon>
        <taxon>Sandaracinaceae</taxon>
        <taxon>Sandaracinus</taxon>
    </lineage>
</organism>
<protein>
    <submittedName>
        <fullName evidence="3">Uncharacterized protein</fullName>
    </submittedName>
</protein>
<name>A0A0F6WAI9_9BACT</name>
<reference evidence="3 4" key="1">
    <citation type="submission" date="2015-03" db="EMBL/GenBank/DDBJ databases">
        <title>Genome assembly of Sandaracinus amylolyticus DSM 53668.</title>
        <authorList>
            <person name="Sharma G."/>
            <person name="Subramanian S."/>
        </authorList>
    </citation>
    <scope>NUCLEOTIDE SEQUENCE [LARGE SCALE GENOMIC DNA]</scope>
    <source>
        <strain evidence="3 4">DSM 53668</strain>
    </source>
</reference>
<dbReference type="AlphaFoldDB" id="A0A0F6WAI9"/>
<keyword evidence="4" id="KW-1185">Reference proteome</keyword>
<feature type="region of interest" description="Disordered" evidence="1">
    <location>
        <begin position="1"/>
        <end position="31"/>
    </location>
</feature>
<evidence type="ECO:0000256" key="1">
    <source>
        <dbReference type="SAM" id="MobiDB-lite"/>
    </source>
</evidence>
<proteinExistence type="predicted"/>
<keyword evidence="2" id="KW-0472">Membrane</keyword>
<keyword evidence="2" id="KW-0812">Transmembrane</keyword>
<dbReference type="EMBL" id="CP011125">
    <property type="protein sequence ID" value="AKF11533.1"/>
    <property type="molecule type" value="Genomic_DNA"/>
</dbReference>
<evidence type="ECO:0000256" key="2">
    <source>
        <dbReference type="SAM" id="Phobius"/>
    </source>
</evidence>
<evidence type="ECO:0000313" key="3">
    <source>
        <dbReference type="EMBL" id="AKF11533.1"/>
    </source>
</evidence>
<feature type="transmembrane region" description="Helical" evidence="2">
    <location>
        <begin position="38"/>
        <end position="60"/>
    </location>
</feature>
<feature type="compositionally biased region" description="Basic and acidic residues" evidence="1">
    <location>
        <begin position="1"/>
        <end position="10"/>
    </location>
</feature>
<evidence type="ECO:0000313" key="4">
    <source>
        <dbReference type="Proteomes" id="UP000034883"/>
    </source>
</evidence>
<sequence>MRLVEVDAMDRSATATVERDEAATETTSAARAQRSARATWAGIALLLGPMAAVGAAAVLATGSEAPRGPALIVFLLGLGAAVTADRSARRSA</sequence>
<gene>
    <name evidence="3" type="ORF">DB32_008682</name>
</gene>
<keyword evidence="2" id="KW-1133">Transmembrane helix</keyword>
<dbReference type="KEGG" id="samy:DB32_008682"/>